<evidence type="ECO:0000256" key="5">
    <source>
        <dbReference type="ARBA" id="ARBA00012518"/>
    </source>
</evidence>
<evidence type="ECO:0000256" key="12">
    <source>
        <dbReference type="ARBA" id="ARBA00022960"/>
    </source>
</evidence>
<keyword evidence="11 19" id="KW-0521">NADP</keyword>
<dbReference type="EC" id="1.3.1.98" evidence="5 19"/>
<dbReference type="EMBL" id="QZKU01000030">
    <property type="protein sequence ID" value="RJP24805.1"/>
    <property type="molecule type" value="Genomic_DNA"/>
</dbReference>
<keyword evidence="9 19" id="KW-0285">Flavoprotein</keyword>
<evidence type="ECO:0000256" key="10">
    <source>
        <dbReference type="ARBA" id="ARBA00022827"/>
    </source>
</evidence>
<keyword evidence="13 19" id="KW-0573">Peptidoglycan synthesis</keyword>
<dbReference type="UniPathway" id="UPA00219"/>
<keyword evidence="7 19" id="KW-0963">Cytoplasm</keyword>
<dbReference type="InterPro" id="IPR016166">
    <property type="entry name" value="FAD-bd_PCMH"/>
</dbReference>
<comment type="caution">
    <text evidence="21">The sequence shown here is derived from an EMBL/GenBank/DDBJ whole genome shotgun (WGS) entry which is preliminary data.</text>
</comment>
<dbReference type="InterPro" id="IPR003170">
    <property type="entry name" value="MurB"/>
</dbReference>
<dbReference type="GO" id="GO:0071949">
    <property type="term" value="F:FAD binding"/>
    <property type="evidence" value="ECO:0007669"/>
    <property type="project" value="InterPro"/>
</dbReference>
<evidence type="ECO:0000256" key="15">
    <source>
        <dbReference type="ARBA" id="ARBA00023306"/>
    </source>
</evidence>
<sequence>MMDDLYEEIRRRIDGVVRRNEPMAKHTSFGIGGPVDIWVEPEHLRDLFVLTDICKERRVACLVVGRGSNLLVGDGGIRGVVINLNQACNRLERKKEAVIAGAGVSLLALAKFALHHGLQGLEFCVGIPGSVGGALATNAGAWGSSIADVVQSVLVYDPGNKEKKWLEKESIKFDYRRSNIAARGIVLEAEFHLRLANPDEISTRMNHYISQRTKSQPLQARSAGSIFKNPPGQYAGAIIERLGLKGRKCGGAAVSEKHANFIVNTGNASAADVLNLINEIKRRAQTEMQVELEEEITTLGEA</sequence>
<dbReference type="Gene3D" id="3.30.43.10">
    <property type="entry name" value="Uridine Diphospho-n-acetylenolpyruvylglucosamine Reductase, domain 2"/>
    <property type="match status" value="1"/>
</dbReference>
<dbReference type="SUPFAM" id="SSF56176">
    <property type="entry name" value="FAD-binding/transporter-associated domain-like"/>
    <property type="match status" value="1"/>
</dbReference>
<feature type="active site" description="Proton donor" evidence="19">
    <location>
        <position position="225"/>
    </location>
</feature>
<evidence type="ECO:0000256" key="3">
    <source>
        <dbReference type="ARBA" id="ARBA00004496"/>
    </source>
</evidence>
<evidence type="ECO:0000256" key="13">
    <source>
        <dbReference type="ARBA" id="ARBA00022984"/>
    </source>
</evidence>
<comment type="catalytic activity">
    <reaction evidence="18 19">
        <text>UDP-N-acetyl-alpha-D-muramate + NADP(+) = UDP-N-acetyl-3-O-(1-carboxyvinyl)-alpha-D-glucosamine + NADPH + H(+)</text>
        <dbReference type="Rhea" id="RHEA:12248"/>
        <dbReference type="ChEBI" id="CHEBI:15378"/>
        <dbReference type="ChEBI" id="CHEBI:57783"/>
        <dbReference type="ChEBI" id="CHEBI:58349"/>
        <dbReference type="ChEBI" id="CHEBI:68483"/>
        <dbReference type="ChEBI" id="CHEBI:70757"/>
        <dbReference type="EC" id="1.3.1.98"/>
    </reaction>
</comment>
<dbReference type="HAMAP" id="MF_00037">
    <property type="entry name" value="MurB"/>
    <property type="match status" value="1"/>
</dbReference>
<dbReference type="InterPro" id="IPR016169">
    <property type="entry name" value="FAD-bd_PCMH_sub2"/>
</dbReference>
<keyword evidence="16 19" id="KW-0961">Cell wall biogenesis/degradation</keyword>
<feature type="active site" evidence="19">
    <location>
        <position position="176"/>
    </location>
</feature>
<evidence type="ECO:0000256" key="9">
    <source>
        <dbReference type="ARBA" id="ARBA00022630"/>
    </source>
</evidence>
<evidence type="ECO:0000313" key="22">
    <source>
        <dbReference type="Proteomes" id="UP000265882"/>
    </source>
</evidence>
<evidence type="ECO:0000256" key="4">
    <source>
        <dbReference type="ARBA" id="ARBA00004752"/>
    </source>
</evidence>
<dbReference type="NCBIfam" id="NF010480">
    <property type="entry name" value="PRK13905.1"/>
    <property type="match status" value="1"/>
</dbReference>
<accession>A0A3A4P1W7</accession>
<evidence type="ECO:0000256" key="17">
    <source>
        <dbReference type="ARBA" id="ARBA00031026"/>
    </source>
</evidence>
<comment type="subcellular location">
    <subcellularLocation>
        <location evidence="3 19">Cytoplasm</location>
    </subcellularLocation>
</comment>
<dbReference type="GO" id="GO:0009252">
    <property type="term" value="P:peptidoglycan biosynthetic process"/>
    <property type="evidence" value="ECO:0007669"/>
    <property type="project" value="UniProtKB-UniRule"/>
</dbReference>
<proteinExistence type="inferred from homology"/>
<comment type="function">
    <text evidence="2 19">Cell wall formation.</text>
</comment>
<feature type="domain" description="FAD-binding PCMH-type" evidence="20">
    <location>
        <begin position="31"/>
        <end position="196"/>
    </location>
</feature>
<dbReference type="AlphaFoldDB" id="A0A3A4P1W7"/>
<dbReference type="PANTHER" id="PTHR21071">
    <property type="entry name" value="UDP-N-ACETYLENOLPYRUVOYLGLUCOSAMINE REDUCTASE"/>
    <property type="match status" value="1"/>
</dbReference>
<protein>
    <recommendedName>
        <fullName evidence="6 19">UDP-N-acetylenolpyruvoylglucosamine reductase</fullName>
        <ecNumber evidence="5 19">1.3.1.98</ecNumber>
    </recommendedName>
    <alternativeName>
        <fullName evidence="17 19">UDP-N-acetylmuramate dehydrogenase</fullName>
    </alternativeName>
</protein>
<keyword evidence="14 19" id="KW-0560">Oxidoreductase</keyword>
<evidence type="ECO:0000256" key="11">
    <source>
        <dbReference type="ARBA" id="ARBA00022857"/>
    </source>
</evidence>
<dbReference type="GO" id="GO:0051301">
    <property type="term" value="P:cell division"/>
    <property type="evidence" value="ECO:0007669"/>
    <property type="project" value="UniProtKB-KW"/>
</dbReference>
<evidence type="ECO:0000256" key="6">
    <source>
        <dbReference type="ARBA" id="ARBA00015188"/>
    </source>
</evidence>
<evidence type="ECO:0000256" key="19">
    <source>
        <dbReference type="HAMAP-Rule" id="MF_00037"/>
    </source>
</evidence>
<dbReference type="GO" id="GO:0005829">
    <property type="term" value="C:cytosol"/>
    <property type="evidence" value="ECO:0007669"/>
    <property type="project" value="TreeGrafter"/>
</dbReference>
<evidence type="ECO:0000256" key="7">
    <source>
        <dbReference type="ARBA" id="ARBA00022490"/>
    </source>
</evidence>
<dbReference type="InterPro" id="IPR016167">
    <property type="entry name" value="FAD-bd_PCMH_sub1"/>
</dbReference>
<evidence type="ECO:0000259" key="20">
    <source>
        <dbReference type="PROSITE" id="PS51387"/>
    </source>
</evidence>
<dbReference type="NCBIfam" id="TIGR00179">
    <property type="entry name" value="murB"/>
    <property type="match status" value="1"/>
</dbReference>
<evidence type="ECO:0000256" key="14">
    <source>
        <dbReference type="ARBA" id="ARBA00023002"/>
    </source>
</evidence>
<comment type="cofactor">
    <cofactor evidence="1 19">
        <name>FAD</name>
        <dbReference type="ChEBI" id="CHEBI:57692"/>
    </cofactor>
</comment>
<dbReference type="InterPro" id="IPR036635">
    <property type="entry name" value="MurB_C_sf"/>
</dbReference>
<dbReference type="InterPro" id="IPR036318">
    <property type="entry name" value="FAD-bd_PCMH-like_sf"/>
</dbReference>
<dbReference type="Gene3D" id="3.90.78.10">
    <property type="entry name" value="UDP-N-acetylenolpyruvoylglucosamine reductase, C-terminal domain"/>
    <property type="match status" value="1"/>
</dbReference>
<dbReference type="PROSITE" id="PS51387">
    <property type="entry name" value="FAD_PCMH"/>
    <property type="match status" value="1"/>
</dbReference>
<evidence type="ECO:0000313" key="21">
    <source>
        <dbReference type="EMBL" id="RJP24805.1"/>
    </source>
</evidence>
<dbReference type="PANTHER" id="PTHR21071:SF4">
    <property type="entry name" value="UDP-N-ACETYLENOLPYRUVOYLGLUCOSAMINE REDUCTASE"/>
    <property type="match status" value="1"/>
</dbReference>
<dbReference type="GO" id="GO:0008762">
    <property type="term" value="F:UDP-N-acetylmuramate dehydrogenase activity"/>
    <property type="evidence" value="ECO:0007669"/>
    <property type="project" value="UniProtKB-UniRule"/>
</dbReference>
<dbReference type="Pfam" id="PF01565">
    <property type="entry name" value="FAD_binding_4"/>
    <property type="match status" value="1"/>
</dbReference>
<keyword evidence="10 19" id="KW-0274">FAD</keyword>
<evidence type="ECO:0000256" key="18">
    <source>
        <dbReference type="ARBA" id="ARBA00048914"/>
    </source>
</evidence>
<keyword evidence="12 19" id="KW-0133">Cell shape</keyword>
<evidence type="ECO:0000256" key="1">
    <source>
        <dbReference type="ARBA" id="ARBA00001974"/>
    </source>
</evidence>
<evidence type="ECO:0000256" key="8">
    <source>
        <dbReference type="ARBA" id="ARBA00022618"/>
    </source>
</evidence>
<evidence type="ECO:0000256" key="2">
    <source>
        <dbReference type="ARBA" id="ARBA00003921"/>
    </source>
</evidence>
<gene>
    <name evidence="19 21" type="primary">murB</name>
    <name evidence="21" type="ORF">C4520_03300</name>
</gene>
<feature type="active site" evidence="19">
    <location>
        <position position="295"/>
    </location>
</feature>
<dbReference type="InterPro" id="IPR011601">
    <property type="entry name" value="MurB_C"/>
</dbReference>
<dbReference type="GO" id="GO:0008360">
    <property type="term" value="P:regulation of cell shape"/>
    <property type="evidence" value="ECO:0007669"/>
    <property type="project" value="UniProtKB-KW"/>
</dbReference>
<comment type="pathway">
    <text evidence="4 19">Cell wall biogenesis; peptidoglycan biosynthesis.</text>
</comment>
<keyword evidence="8 19" id="KW-0132">Cell division</keyword>
<keyword evidence="15 19" id="KW-0131">Cell cycle</keyword>
<name>A0A3A4P1W7_ABYX5</name>
<comment type="similarity">
    <text evidence="19">Belongs to the MurB family.</text>
</comment>
<dbReference type="Pfam" id="PF02873">
    <property type="entry name" value="MurB_C"/>
    <property type="match status" value="1"/>
</dbReference>
<evidence type="ECO:0000256" key="16">
    <source>
        <dbReference type="ARBA" id="ARBA00023316"/>
    </source>
</evidence>
<dbReference type="InterPro" id="IPR006094">
    <property type="entry name" value="Oxid_FAD_bind_N"/>
</dbReference>
<reference evidence="21 22" key="1">
    <citation type="journal article" date="2017" name="ISME J.">
        <title>Energy and carbon metabolisms in a deep terrestrial subsurface fluid microbial community.</title>
        <authorList>
            <person name="Momper L."/>
            <person name="Jungbluth S.P."/>
            <person name="Lee M.D."/>
            <person name="Amend J.P."/>
        </authorList>
    </citation>
    <scope>NUCLEOTIDE SEQUENCE [LARGE SCALE GENOMIC DNA]</scope>
    <source>
        <strain evidence="21">SURF_5</strain>
    </source>
</reference>
<dbReference type="SUPFAM" id="SSF56194">
    <property type="entry name" value="Uridine diphospho-N-Acetylenolpyruvylglucosamine reductase, MurB, C-terminal domain"/>
    <property type="match status" value="1"/>
</dbReference>
<dbReference type="Proteomes" id="UP000265882">
    <property type="component" value="Unassembled WGS sequence"/>
</dbReference>
<organism evidence="21 22">
    <name type="scientific">Abyssobacteria bacterium (strain SURF_5)</name>
    <dbReference type="NCBI Taxonomy" id="2093360"/>
    <lineage>
        <taxon>Bacteria</taxon>
        <taxon>Pseudomonadati</taxon>
        <taxon>Candidatus Hydrogenedentota</taxon>
        <taxon>Candidatus Abyssobacteria</taxon>
    </lineage>
</organism>
<dbReference type="Gene3D" id="3.30.465.10">
    <property type="match status" value="1"/>
</dbReference>
<dbReference type="GO" id="GO:0071555">
    <property type="term" value="P:cell wall organization"/>
    <property type="evidence" value="ECO:0007669"/>
    <property type="project" value="UniProtKB-KW"/>
</dbReference>